<dbReference type="InterPro" id="IPR006638">
    <property type="entry name" value="Elp3/MiaA/NifB-like_rSAM"/>
</dbReference>
<dbReference type="PROSITE" id="PS51918">
    <property type="entry name" value="RADICAL_SAM"/>
    <property type="match status" value="1"/>
</dbReference>
<keyword evidence="10 15" id="KW-0408">Iron</keyword>
<evidence type="ECO:0000256" key="9">
    <source>
        <dbReference type="ARBA" id="ARBA00023002"/>
    </source>
</evidence>
<evidence type="ECO:0000256" key="12">
    <source>
        <dbReference type="ARBA" id="ARBA00023244"/>
    </source>
</evidence>
<evidence type="ECO:0000256" key="11">
    <source>
        <dbReference type="ARBA" id="ARBA00023014"/>
    </source>
</evidence>
<protein>
    <recommendedName>
        <fullName evidence="15">Coproporphyrinogen-III oxidase</fullName>
        <ecNumber evidence="15">1.3.98.3</ecNumber>
    </recommendedName>
</protein>
<evidence type="ECO:0000313" key="17">
    <source>
        <dbReference type="EMBL" id="MEJ8850666.1"/>
    </source>
</evidence>
<dbReference type="NCBIfam" id="TIGR00538">
    <property type="entry name" value="hemN"/>
    <property type="match status" value="1"/>
</dbReference>
<dbReference type="PANTHER" id="PTHR13932">
    <property type="entry name" value="COPROPORPHYRINIGEN III OXIDASE"/>
    <property type="match status" value="1"/>
</dbReference>
<keyword evidence="12 15" id="KW-0627">Porphyrin biosynthesis</keyword>
<keyword evidence="6 15" id="KW-0963">Cytoplasm</keyword>
<evidence type="ECO:0000256" key="8">
    <source>
        <dbReference type="ARBA" id="ARBA00022723"/>
    </source>
</evidence>
<gene>
    <name evidence="17" type="primary">hemN</name>
    <name evidence="17" type="ORF">WKW82_28785</name>
</gene>
<dbReference type="SFLD" id="SFLDG01065">
    <property type="entry name" value="anaerobic_coproporphyrinogen-I"/>
    <property type="match status" value="1"/>
</dbReference>
<keyword evidence="18" id="KW-1185">Reference proteome</keyword>
<dbReference type="SMART" id="SM00729">
    <property type="entry name" value="Elp3"/>
    <property type="match status" value="1"/>
</dbReference>
<evidence type="ECO:0000256" key="14">
    <source>
        <dbReference type="ARBA" id="ARBA00048321"/>
    </source>
</evidence>
<dbReference type="InterPro" id="IPR023404">
    <property type="entry name" value="rSAM_horseshoe"/>
</dbReference>
<feature type="domain" description="Radical SAM core" evidence="16">
    <location>
        <begin position="59"/>
        <end position="292"/>
    </location>
</feature>
<evidence type="ECO:0000259" key="16">
    <source>
        <dbReference type="PROSITE" id="PS51918"/>
    </source>
</evidence>
<keyword evidence="5 15" id="KW-0004">4Fe-4S</keyword>
<dbReference type="SFLD" id="SFLDG01082">
    <property type="entry name" value="B12-binding_domain_containing"/>
    <property type="match status" value="1"/>
</dbReference>
<keyword evidence="9 15" id="KW-0560">Oxidoreductase</keyword>
<evidence type="ECO:0000256" key="5">
    <source>
        <dbReference type="ARBA" id="ARBA00022485"/>
    </source>
</evidence>
<comment type="function">
    <text evidence="13">Involved in the heme biosynthesis. Catalyzes the anaerobic oxidative decarboxylation of propionate groups of rings A and B of coproporphyrinogen III to yield the vinyl groups in protoporphyrinogen IX.</text>
</comment>
<name>A0ABU8WT41_9BURK</name>
<dbReference type="Gene3D" id="3.80.30.20">
    <property type="entry name" value="tm_1862 like domain"/>
    <property type="match status" value="1"/>
</dbReference>
<dbReference type="EMBL" id="JBBKZT010000016">
    <property type="protein sequence ID" value="MEJ8850666.1"/>
    <property type="molecule type" value="Genomic_DNA"/>
</dbReference>
<dbReference type="InterPro" id="IPR058240">
    <property type="entry name" value="rSAM_sf"/>
</dbReference>
<evidence type="ECO:0000313" key="18">
    <source>
        <dbReference type="Proteomes" id="UP001385892"/>
    </source>
</evidence>
<evidence type="ECO:0000256" key="10">
    <source>
        <dbReference type="ARBA" id="ARBA00023004"/>
    </source>
</evidence>
<dbReference type="CDD" id="cd01335">
    <property type="entry name" value="Radical_SAM"/>
    <property type="match status" value="1"/>
</dbReference>
<dbReference type="InterPro" id="IPR034505">
    <property type="entry name" value="Coproporphyrinogen-III_oxidase"/>
</dbReference>
<dbReference type="Proteomes" id="UP001385892">
    <property type="component" value="Unassembled WGS sequence"/>
</dbReference>
<evidence type="ECO:0000256" key="4">
    <source>
        <dbReference type="ARBA" id="ARBA00011245"/>
    </source>
</evidence>
<dbReference type="EC" id="1.3.98.3" evidence="15"/>
<comment type="caution">
    <text evidence="17">The sequence shown here is derived from an EMBL/GenBank/DDBJ whole genome shotgun (WGS) entry which is preliminary data.</text>
</comment>
<dbReference type="SFLD" id="SFLDS00029">
    <property type="entry name" value="Radical_SAM"/>
    <property type="match status" value="1"/>
</dbReference>
<keyword evidence="7 15" id="KW-0949">S-adenosyl-L-methionine</keyword>
<evidence type="ECO:0000256" key="1">
    <source>
        <dbReference type="ARBA" id="ARBA00004496"/>
    </source>
</evidence>
<comment type="cofactor">
    <cofactor evidence="15">
        <name>[4Fe-4S] cluster</name>
        <dbReference type="ChEBI" id="CHEBI:49883"/>
    </cofactor>
    <text evidence="15">Binds 1 [4Fe-4S] cluster. The cluster is coordinated with 3 cysteines and an exchangeable S-adenosyl-L-methionine.</text>
</comment>
<dbReference type="Pfam" id="PF04055">
    <property type="entry name" value="Radical_SAM"/>
    <property type="match status" value="1"/>
</dbReference>
<reference evidence="17 18" key="1">
    <citation type="submission" date="2024-03" db="EMBL/GenBank/DDBJ databases">
        <title>Novel species of the genus Variovorax.</title>
        <authorList>
            <person name="Liu Q."/>
            <person name="Xin Y.-H."/>
        </authorList>
    </citation>
    <scope>NUCLEOTIDE SEQUENCE [LARGE SCALE GENOMIC DNA]</scope>
    <source>
        <strain evidence="17 18">KACC 18900</strain>
    </source>
</reference>
<dbReference type="GO" id="GO:0051989">
    <property type="term" value="F:coproporphyrinogen dehydrogenase activity"/>
    <property type="evidence" value="ECO:0007669"/>
    <property type="project" value="UniProtKB-EC"/>
</dbReference>
<proteinExistence type="inferred from homology"/>
<dbReference type="SUPFAM" id="SSF102114">
    <property type="entry name" value="Radical SAM enzymes"/>
    <property type="match status" value="1"/>
</dbReference>
<comment type="similarity">
    <text evidence="3 15">Belongs to the anaerobic coproporphyrinogen-III oxidase family.</text>
</comment>
<evidence type="ECO:0000256" key="6">
    <source>
        <dbReference type="ARBA" id="ARBA00022490"/>
    </source>
</evidence>
<evidence type="ECO:0000256" key="2">
    <source>
        <dbReference type="ARBA" id="ARBA00004785"/>
    </source>
</evidence>
<accession>A0ABU8WT41</accession>
<comment type="catalytic activity">
    <reaction evidence="14 15">
        <text>coproporphyrinogen III + 2 S-adenosyl-L-methionine = protoporphyrinogen IX + 2 5'-deoxyadenosine + 2 L-methionine + 2 CO2</text>
        <dbReference type="Rhea" id="RHEA:15425"/>
        <dbReference type="ChEBI" id="CHEBI:16526"/>
        <dbReference type="ChEBI" id="CHEBI:17319"/>
        <dbReference type="ChEBI" id="CHEBI:57307"/>
        <dbReference type="ChEBI" id="CHEBI:57309"/>
        <dbReference type="ChEBI" id="CHEBI:57844"/>
        <dbReference type="ChEBI" id="CHEBI:59789"/>
        <dbReference type="EC" id="1.3.98.3"/>
    </reaction>
</comment>
<keyword evidence="11 15" id="KW-0411">Iron-sulfur</keyword>
<evidence type="ECO:0000256" key="13">
    <source>
        <dbReference type="ARBA" id="ARBA00024295"/>
    </source>
</evidence>
<dbReference type="PANTHER" id="PTHR13932:SF6">
    <property type="entry name" value="OXYGEN-INDEPENDENT COPROPORPHYRINOGEN III OXIDASE"/>
    <property type="match status" value="1"/>
</dbReference>
<dbReference type="InterPro" id="IPR010723">
    <property type="entry name" value="HemN_C"/>
</dbReference>
<dbReference type="RefSeq" id="WP_340346073.1">
    <property type="nucleotide sequence ID" value="NZ_JBBKZT010000016.1"/>
</dbReference>
<comment type="subcellular location">
    <subcellularLocation>
        <location evidence="1 15">Cytoplasm</location>
    </subcellularLocation>
</comment>
<evidence type="ECO:0000256" key="7">
    <source>
        <dbReference type="ARBA" id="ARBA00022691"/>
    </source>
</evidence>
<comment type="subunit">
    <text evidence="4">Monomer.</text>
</comment>
<dbReference type="PIRSF" id="PIRSF000167">
    <property type="entry name" value="HemN"/>
    <property type="match status" value="1"/>
</dbReference>
<dbReference type="InterPro" id="IPR004558">
    <property type="entry name" value="Coprogen_oxidase_HemN"/>
</dbReference>
<evidence type="ECO:0000256" key="15">
    <source>
        <dbReference type="PIRNR" id="PIRNR000167"/>
    </source>
</evidence>
<sequence length="472" mass="52685">MSLVCPSAETSVGPLLPSVAMLRRFDVAGPRYTSYPTADRFVEAFDAADHAQALRQRRSAGARALPLSLYVHVPFCESLCYFCACNKIVTRHRERATQYLDYLEKEIQLQTEQLGRGALVSQLHLGGGSPTFLDDAHLARLMGMLHSAFTFTTDCERSIEIDPRTVDAERLAKLAVLGFNRLSFGVQDFDPEVQKAIHRIQPAAQVLELMAAARQLGFKSVNIDLIHGLPLQTVASFERTLAQVCELRPDRIALYAYAHLPDRFKAQRRIHIEQLPAAADKVQMLARSIAVLSAAGYVHIGMDHFALPQDALAVAKRQGRLHRNFQGYSTQPDCDLVALGVSAIGRIGATYSQNAKSLAEYYDHLDQHRLPVVRGLALTRDDLLRRAVIMALMCQGHLDFEALGQAHLIDFRDHFAPEFAALGPLIANGLVRLSDHALEVTPMGWFFVRAIAMVFDRYLQADRNRTRYSRIV</sequence>
<dbReference type="InterPro" id="IPR007197">
    <property type="entry name" value="rSAM"/>
</dbReference>
<comment type="pathway">
    <text evidence="2 15">Porphyrin-containing compound metabolism; protoporphyrin-IX biosynthesis; protoporphyrinogen-IX from coproporphyrinogen-III (AdoMet route): step 1/1.</text>
</comment>
<evidence type="ECO:0000256" key="3">
    <source>
        <dbReference type="ARBA" id="ARBA00005493"/>
    </source>
</evidence>
<organism evidence="17 18">
    <name type="scientific">Variovorax rhizosphaerae</name>
    <dbReference type="NCBI Taxonomy" id="1836200"/>
    <lineage>
        <taxon>Bacteria</taxon>
        <taxon>Pseudomonadati</taxon>
        <taxon>Pseudomonadota</taxon>
        <taxon>Betaproteobacteria</taxon>
        <taxon>Burkholderiales</taxon>
        <taxon>Comamonadaceae</taxon>
        <taxon>Variovorax</taxon>
    </lineage>
</organism>
<keyword evidence="8 15" id="KW-0479">Metal-binding</keyword>
<dbReference type="Gene3D" id="1.10.10.920">
    <property type="match status" value="1"/>
</dbReference>
<dbReference type="Pfam" id="PF06969">
    <property type="entry name" value="HemN_C"/>
    <property type="match status" value="1"/>
</dbReference>